<proteinExistence type="predicted"/>
<evidence type="ECO:0000256" key="1">
    <source>
        <dbReference type="ARBA" id="ARBA00022448"/>
    </source>
</evidence>
<evidence type="ECO:0000256" key="2">
    <source>
        <dbReference type="ARBA" id="ARBA00022617"/>
    </source>
</evidence>
<dbReference type="InterPro" id="IPR036909">
    <property type="entry name" value="Cyt_c-like_dom_sf"/>
</dbReference>
<evidence type="ECO:0000256" key="6">
    <source>
        <dbReference type="PROSITE-ProRule" id="PRU00433"/>
    </source>
</evidence>
<gene>
    <name evidence="9" type="ORF">ENE75_16435</name>
</gene>
<dbReference type="GO" id="GO:0020037">
    <property type="term" value="F:heme binding"/>
    <property type="evidence" value="ECO:0007669"/>
    <property type="project" value="InterPro"/>
</dbReference>
<dbReference type="Pfam" id="PF00034">
    <property type="entry name" value="Cytochrom_C"/>
    <property type="match status" value="1"/>
</dbReference>
<evidence type="ECO:0000256" key="5">
    <source>
        <dbReference type="ARBA" id="ARBA00023004"/>
    </source>
</evidence>
<sequence length="160" mass="17319">MKTTTMLVLVAVALAALGSAAWWAQNDNVAASSEERMTLRPADSQLTARGASIYAAQCASCHGANLQGQPNWRERGPDGLLPAPPHDASGHTWHHPDSVLIRITRDGVAAVAGDPNYRTAMPVYRGLMSDEDIVAVLSWIKSRWPSDVRAKHDQINAQSR</sequence>
<dbReference type="AlphaFoldDB" id="A0A437JTV0"/>
<dbReference type="GO" id="GO:0009055">
    <property type="term" value="F:electron transfer activity"/>
    <property type="evidence" value="ECO:0007669"/>
    <property type="project" value="InterPro"/>
</dbReference>
<keyword evidence="4" id="KW-0249">Electron transport</keyword>
<evidence type="ECO:0000313" key="9">
    <source>
        <dbReference type="EMBL" id="RVT50581.1"/>
    </source>
</evidence>
<feature type="domain" description="Cytochrome c" evidence="8">
    <location>
        <begin position="45"/>
        <end position="144"/>
    </location>
</feature>
<keyword evidence="3 6" id="KW-0479">Metal-binding</keyword>
<dbReference type="InterPro" id="IPR008168">
    <property type="entry name" value="Cyt_C_IC"/>
</dbReference>
<evidence type="ECO:0000256" key="3">
    <source>
        <dbReference type="ARBA" id="ARBA00022723"/>
    </source>
</evidence>
<reference evidence="9 10" key="1">
    <citation type="submission" date="2019-01" db="EMBL/GenBank/DDBJ databases">
        <authorList>
            <person name="Chen W.-M."/>
        </authorList>
    </citation>
    <scope>NUCLEOTIDE SEQUENCE [LARGE SCALE GENOMIC DNA]</scope>
    <source>
        <strain evidence="9 10">ICH-3</strain>
    </source>
</reference>
<dbReference type="SUPFAM" id="SSF46626">
    <property type="entry name" value="Cytochrome c"/>
    <property type="match status" value="1"/>
</dbReference>
<keyword evidence="5 6" id="KW-0408">Iron</keyword>
<keyword evidence="1" id="KW-0813">Transport</keyword>
<dbReference type="OrthoDB" id="9765171at2"/>
<keyword evidence="2 6" id="KW-0349">Heme</keyword>
<dbReference type="EMBL" id="SACT01000005">
    <property type="protein sequence ID" value="RVT50581.1"/>
    <property type="molecule type" value="Genomic_DNA"/>
</dbReference>
<evidence type="ECO:0000259" key="8">
    <source>
        <dbReference type="PROSITE" id="PS51007"/>
    </source>
</evidence>
<dbReference type="InterPro" id="IPR009056">
    <property type="entry name" value="Cyt_c-like_dom"/>
</dbReference>
<evidence type="ECO:0000256" key="4">
    <source>
        <dbReference type="ARBA" id="ARBA00022982"/>
    </source>
</evidence>
<dbReference type="Proteomes" id="UP000288178">
    <property type="component" value="Unassembled WGS sequence"/>
</dbReference>
<dbReference type="PROSITE" id="PS51007">
    <property type="entry name" value="CYTC"/>
    <property type="match status" value="1"/>
</dbReference>
<comment type="caution">
    <text evidence="9">The sequence shown here is derived from an EMBL/GenBank/DDBJ whole genome shotgun (WGS) entry which is preliminary data.</text>
</comment>
<protein>
    <submittedName>
        <fullName evidence="9">Cytochrome c</fullName>
    </submittedName>
</protein>
<evidence type="ECO:0000313" key="10">
    <source>
        <dbReference type="Proteomes" id="UP000288178"/>
    </source>
</evidence>
<dbReference type="PANTHER" id="PTHR35008">
    <property type="entry name" value="BLL4482 PROTEIN-RELATED"/>
    <property type="match status" value="1"/>
</dbReference>
<dbReference type="InterPro" id="IPR051459">
    <property type="entry name" value="Cytochrome_c-type_DH"/>
</dbReference>
<feature type="chain" id="PRO_5018980521" evidence="7">
    <location>
        <begin position="25"/>
        <end position="160"/>
    </location>
</feature>
<name>A0A437JTV0_9BURK</name>
<dbReference type="Gene3D" id="1.10.760.10">
    <property type="entry name" value="Cytochrome c-like domain"/>
    <property type="match status" value="1"/>
</dbReference>
<keyword evidence="7" id="KW-0732">Signal</keyword>
<dbReference type="PRINTS" id="PR00605">
    <property type="entry name" value="CYTCHROMECIC"/>
</dbReference>
<dbReference type="GO" id="GO:0005506">
    <property type="term" value="F:iron ion binding"/>
    <property type="evidence" value="ECO:0007669"/>
    <property type="project" value="InterPro"/>
</dbReference>
<accession>A0A437JTV0</accession>
<feature type="signal peptide" evidence="7">
    <location>
        <begin position="1"/>
        <end position="24"/>
    </location>
</feature>
<dbReference type="PANTHER" id="PTHR35008:SF4">
    <property type="entry name" value="BLL4482 PROTEIN"/>
    <property type="match status" value="1"/>
</dbReference>
<evidence type="ECO:0000256" key="7">
    <source>
        <dbReference type="SAM" id="SignalP"/>
    </source>
</evidence>
<dbReference type="RefSeq" id="WP_128199397.1">
    <property type="nucleotide sequence ID" value="NZ_SACT01000005.1"/>
</dbReference>
<organism evidence="9 10">
    <name type="scientific">Rubrivivax albus</name>
    <dbReference type="NCBI Taxonomy" id="2499835"/>
    <lineage>
        <taxon>Bacteria</taxon>
        <taxon>Pseudomonadati</taxon>
        <taxon>Pseudomonadota</taxon>
        <taxon>Betaproteobacteria</taxon>
        <taxon>Burkholderiales</taxon>
        <taxon>Sphaerotilaceae</taxon>
        <taxon>Rubrivivax</taxon>
    </lineage>
</organism>
<keyword evidence="10" id="KW-1185">Reference proteome</keyword>